<dbReference type="AlphaFoldDB" id="A0A543L2L0"/>
<sequence>MCARRRSNFLLRRQEKVTKEKATLLRASPSLRYGATCDARSGGAPQNSLRAARSVQTAAASQCTKCVCPSAHARTPCPALLGTRRREPRERTSIRAIAALGPVSRAQAPRAAQTGPSAAMARVDVRLSKPLLAAPAAGRLRGGTRVGARVLRELTRRGCLNEAATQRSEFHGAPRNRHAAGLPLRTAKGSQTGGRLFFGDFLLAKQEKVTRTPGDSRLPHSTRACFSNQRASASTGSAQTIG</sequence>
<organism evidence="2 3">
    <name type="scientific">Acidovorax temperans</name>
    <dbReference type="NCBI Taxonomy" id="80878"/>
    <lineage>
        <taxon>Bacteria</taxon>
        <taxon>Pseudomonadati</taxon>
        <taxon>Pseudomonadota</taxon>
        <taxon>Betaproteobacteria</taxon>
        <taxon>Burkholderiales</taxon>
        <taxon>Comamonadaceae</taxon>
        <taxon>Acidovorax</taxon>
    </lineage>
</organism>
<feature type="compositionally biased region" description="Polar residues" evidence="1">
    <location>
        <begin position="224"/>
        <end position="242"/>
    </location>
</feature>
<comment type="caution">
    <text evidence="2">The sequence shown here is derived from an EMBL/GenBank/DDBJ whole genome shotgun (WGS) entry which is preliminary data.</text>
</comment>
<protein>
    <submittedName>
        <fullName evidence="2">Uncharacterized protein</fullName>
    </submittedName>
</protein>
<evidence type="ECO:0000313" key="2">
    <source>
        <dbReference type="EMBL" id="TQN01530.1"/>
    </source>
</evidence>
<reference evidence="2 3" key="1">
    <citation type="submission" date="2019-06" db="EMBL/GenBank/DDBJ databases">
        <title>Genomic Encyclopedia of Archaeal and Bacterial Type Strains, Phase II (KMG-II): from individual species to whole genera.</title>
        <authorList>
            <person name="Goeker M."/>
        </authorList>
    </citation>
    <scope>NUCLEOTIDE SEQUENCE [LARGE SCALE GENOMIC DNA]</scope>
    <source>
        <strain evidence="2 3">DSM 7270</strain>
    </source>
</reference>
<gene>
    <name evidence="2" type="ORF">BDD18_3499</name>
</gene>
<evidence type="ECO:0000256" key="1">
    <source>
        <dbReference type="SAM" id="MobiDB-lite"/>
    </source>
</evidence>
<accession>A0A543L2L0</accession>
<dbReference type="EMBL" id="VFPV01000003">
    <property type="protein sequence ID" value="TQN01530.1"/>
    <property type="molecule type" value="Genomic_DNA"/>
</dbReference>
<dbReference type="Proteomes" id="UP000316993">
    <property type="component" value="Unassembled WGS sequence"/>
</dbReference>
<evidence type="ECO:0000313" key="3">
    <source>
        <dbReference type="Proteomes" id="UP000316993"/>
    </source>
</evidence>
<name>A0A543L2L0_9BURK</name>
<proteinExistence type="predicted"/>
<feature type="region of interest" description="Disordered" evidence="1">
    <location>
        <begin position="210"/>
        <end position="242"/>
    </location>
</feature>